<evidence type="ECO:0000256" key="3">
    <source>
        <dbReference type="ARBA" id="ARBA00022443"/>
    </source>
</evidence>
<sequence>MDPVNKDVKEAVCEAEKFFSVTLAQENLSPAAEKERSLLADRFRKLKIKLGFQNDLPGGGKAPPRPPKGGVPIPAPEANEDQGGEELYDDVAAEIPQDDYCEMDQNAEENQGQSQSANVDTAGENYEVMSAEPGDGASQGGEAAGEDYMAMEEESQDQEDYEEPQQENTGNEDYEITEQPPAPQSEDYEVPGVDSDYEEADQSTSSNTAPVEADGGMYEGVESAQTVNEGEGSVDGVRKDRSETVNWEHLTKSTKVENIEGVILQGSMNKRRKDGKMYLGSKYQKRYCVVRNHVLYYFTNKKASKQQGHILLPGYKAEFANKKGREFTLAHSEGHRTYQFETNNKEETEKWMRAIQAACDAPMSDRHNADLVELRNKQPSGDEDSLHYVDAEQSNKTDDPADEMNGDVYDDNINEDLYEEVGSVQSSVSNQQSQPIQEVDYEISATLVTPKSASSPAETSAVQPIDEENYELPEHSPPPPARPTKSQPKPPEVDTPPAPPPPRSSIPPSPTPPTPVQDDVYEIADSPDDTPDLPPPPAPMIQDENYEVPGETPAPPPVRPPKSSRPHTTQSSNGPQTAPPEKLPERPATKQPPVAPKRKDELPPQSPTGDQQNEINYANVYQALWNCDASDKDELGFRRGDLIYIYEKPHCDWWIGSLFKPQGYSVGLVPKQYVMEAYELSA</sequence>
<dbReference type="SMART" id="SM00326">
    <property type="entry name" value="SH3"/>
    <property type="match status" value="1"/>
</dbReference>
<dbReference type="GO" id="GO:0016301">
    <property type="term" value="F:kinase activity"/>
    <property type="evidence" value="ECO:0007669"/>
    <property type="project" value="UniProtKB-KW"/>
</dbReference>
<dbReference type="EMBL" id="MU827778">
    <property type="protein sequence ID" value="KAJ7340362.1"/>
    <property type="molecule type" value="Genomic_DNA"/>
</dbReference>
<dbReference type="Gene3D" id="2.30.30.40">
    <property type="entry name" value="SH3 Domains"/>
    <property type="match status" value="1"/>
</dbReference>
<evidence type="ECO:0000256" key="4">
    <source>
        <dbReference type="ARBA" id="ARBA00022490"/>
    </source>
</evidence>
<dbReference type="GO" id="GO:0005737">
    <property type="term" value="C:cytoplasm"/>
    <property type="evidence" value="ECO:0007669"/>
    <property type="project" value="UniProtKB-SubCell"/>
</dbReference>
<accession>A0A9W9YGH8</accession>
<evidence type="ECO:0000313" key="11">
    <source>
        <dbReference type="Proteomes" id="UP001163046"/>
    </source>
</evidence>
<comment type="caution">
    <text evidence="10">The sequence shown here is derived from an EMBL/GenBank/DDBJ whole genome shotgun (WGS) entry which is preliminary data.</text>
</comment>
<name>A0A9W9YGH8_9CNID</name>
<feature type="compositionally biased region" description="Acidic residues" evidence="7">
    <location>
        <begin position="149"/>
        <end position="176"/>
    </location>
</feature>
<feature type="compositionally biased region" description="Polar residues" evidence="7">
    <location>
        <begin position="567"/>
        <end position="576"/>
    </location>
</feature>
<dbReference type="InterPro" id="IPR001452">
    <property type="entry name" value="SH3_domain"/>
</dbReference>
<dbReference type="Pfam" id="PF14604">
    <property type="entry name" value="SH3_9"/>
    <property type="match status" value="1"/>
</dbReference>
<dbReference type="AlphaFoldDB" id="A0A9W9YGH8"/>
<dbReference type="InterPro" id="IPR001849">
    <property type="entry name" value="PH_domain"/>
</dbReference>
<dbReference type="PROSITE" id="PS50002">
    <property type="entry name" value="SH3"/>
    <property type="match status" value="1"/>
</dbReference>
<dbReference type="InterPro" id="IPR011993">
    <property type="entry name" value="PH-like_dom_sf"/>
</dbReference>
<feature type="domain" description="PH" evidence="9">
    <location>
        <begin position="261"/>
        <end position="360"/>
    </location>
</feature>
<dbReference type="SMART" id="SM00233">
    <property type="entry name" value="PH"/>
    <property type="match status" value="1"/>
</dbReference>
<reference evidence="10" key="1">
    <citation type="submission" date="2023-01" db="EMBL/GenBank/DDBJ databases">
        <title>Genome assembly of the deep-sea coral Lophelia pertusa.</title>
        <authorList>
            <person name="Herrera S."/>
            <person name="Cordes E."/>
        </authorList>
    </citation>
    <scope>NUCLEOTIDE SEQUENCE</scope>
    <source>
        <strain evidence="10">USNM1676648</strain>
        <tissue evidence="10">Polyp</tissue>
    </source>
</reference>
<evidence type="ECO:0000256" key="6">
    <source>
        <dbReference type="PROSITE-ProRule" id="PRU00192"/>
    </source>
</evidence>
<feature type="compositionally biased region" description="Acidic residues" evidence="7">
    <location>
        <begin position="519"/>
        <end position="531"/>
    </location>
</feature>
<evidence type="ECO:0000259" key="9">
    <source>
        <dbReference type="PROSITE" id="PS50003"/>
    </source>
</evidence>
<feature type="compositionally biased region" description="Polar residues" evidence="7">
    <location>
        <begin position="448"/>
        <end position="462"/>
    </location>
</feature>
<evidence type="ECO:0000259" key="8">
    <source>
        <dbReference type="PROSITE" id="PS50002"/>
    </source>
</evidence>
<dbReference type="GO" id="GO:0005886">
    <property type="term" value="C:plasma membrane"/>
    <property type="evidence" value="ECO:0007669"/>
    <property type="project" value="TreeGrafter"/>
</dbReference>
<keyword evidence="3 6" id="KW-0728">SH3 domain</keyword>
<dbReference type="OrthoDB" id="5974593at2759"/>
<dbReference type="PANTHER" id="PTHR15129:SF0">
    <property type="entry name" value="SH3 DOMAIN-CONTAINING PROTEIN"/>
    <property type="match status" value="1"/>
</dbReference>
<dbReference type="Gene3D" id="2.30.29.30">
    <property type="entry name" value="Pleckstrin-homology domain (PH domain)/Phosphotyrosine-binding domain (PTB)"/>
    <property type="match status" value="1"/>
</dbReference>
<dbReference type="SUPFAM" id="SSF50729">
    <property type="entry name" value="PH domain-like"/>
    <property type="match status" value="1"/>
</dbReference>
<evidence type="ECO:0000256" key="7">
    <source>
        <dbReference type="SAM" id="MobiDB-lite"/>
    </source>
</evidence>
<feature type="region of interest" description="Disordered" evidence="7">
    <location>
        <begin position="52"/>
        <end position="214"/>
    </location>
</feature>
<evidence type="ECO:0000256" key="1">
    <source>
        <dbReference type="ARBA" id="ARBA00004496"/>
    </source>
</evidence>
<comment type="subcellular location">
    <subcellularLocation>
        <location evidence="1">Cytoplasm</location>
    </subcellularLocation>
</comment>
<dbReference type="PROSITE" id="PS50003">
    <property type="entry name" value="PH_DOMAIN"/>
    <property type="match status" value="1"/>
</dbReference>
<evidence type="ECO:0000313" key="10">
    <source>
        <dbReference type="EMBL" id="KAJ7340362.1"/>
    </source>
</evidence>
<evidence type="ECO:0000256" key="2">
    <source>
        <dbReference type="ARBA" id="ARBA00005864"/>
    </source>
</evidence>
<keyword evidence="5" id="KW-0597">Phosphoprotein</keyword>
<comment type="similarity">
    <text evidence="2">Belongs to the SKAP family.</text>
</comment>
<organism evidence="10 11">
    <name type="scientific">Desmophyllum pertusum</name>
    <dbReference type="NCBI Taxonomy" id="174260"/>
    <lineage>
        <taxon>Eukaryota</taxon>
        <taxon>Metazoa</taxon>
        <taxon>Cnidaria</taxon>
        <taxon>Anthozoa</taxon>
        <taxon>Hexacorallia</taxon>
        <taxon>Scleractinia</taxon>
        <taxon>Caryophylliina</taxon>
        <taxon>Caryophylliidae</taxon>
        <taxon>Desmophyllum</taxon>
    </lineage>
</organism>
<dbReference type="Pfam" id="PF00169">
    <property type="entry name" value="PH"/>
    <property type="match status" value="1"/>
</dbReference>
<keyword evidence="10" id="KW-0808">Transferase</keyword>
<keyword evidence="4" id="KW-0963">Cytoplasm</keyword>
<dbReference type="Proteomes" id="UP001163046">
    <property type="component" value="Unassembled WGS sequence"/>
</dbReference>
<feature type="compositionally biased region" description="Pro residues" evidence="7">
    <location>
        <begin position="63"/>
        <end position="75"/>
    </location>
</feature>
<evidence type="ECO:0000256" key="5">
    <source>
        <dbReference type="ARBA" id="ARBA00022553"/>
    </source>
</evidence>
<dbReference type="InterPro" id="IPR037781">
    <property type="entry name" value="SKAP_fam"/>
</dbReference>
<dbReference type="PANTHER" id="PTHR15129">
    <property type="entry name" value="SRC-ASSOCIATED ADAPTOR PROTEIN"/>
    <property type="match status" value="1"/>
</dbReference>
<dbReference type="InterPro" id="IPR036028">
    <property type="entry name" value="SH3-like_dom_sf"/>
</dbReference>
<feature type="compositionally biased region" description="Pro residues" evidence="7">
    <location>
        <begin position="475"/>
        <end position="515"/>
    </location>
</feature>
<gene>
    <name evidence="10" type="primary">SKAP2</name>
    <name evidence="10" type="ORF">OS493_003106</name>
</gene>
<feature type="compositionally biased region" description="Acidic residues" evidence="7">
    <location>
        <begin position="78"/>
        <end position="107"/>
    </location>
</feature>
<feature type="region of interest" description="Disordered" evidence="7">
    <location>
        <begin position="448"/>
        <end position="613"/>
    </location>
</feature>
<proteinExistence type="inferred from homology"/>
<feature type="compositionally biased region" description="Polar residues" evidence="7">
    <location>
        <begin position="108"/>
        <end position="119"/>
    </location>
</feature>
<keyword evidence="11" id="KW-1185">Reference proteome</keyword>
<feature type="domain" description="SH3" evidence="8">
    <location>
        <begin position="616"/>
        <end position="679"/>
    </location>
</feature>
<keyword evidence="10" id="KW-0418">Kinase</keyword>
<dbReference type="SUPFAM" id="SSF50044">
    <property type="entry name" value="SH3-domain"/>
    <property type="match status" value="1"/>
</dbReference>
<protein>
    <submittedName>
        <fullName evidence="10">Src kinase-associated phosphoprotein 2</fullName>
    </submittedName>
</protein>